<comment type="caution">
    <text evidence="7">The sequence shown here is derived from an EMBL/GenBank/DDBJ whole genome shotgun (WGS) entry which is preliminary data.</text>
</comment>
<evidence type="ECO:0000256" key="2">
    <source>
        <dbReference type="ARBA" id="ARBA00022692"/>
    </source>
</evidence>
<evidence type="ECO:0000256" key="4">
    <source>
        <dbReference type="ARBA" id="ARBA00023136"/>
    </source>
</evidence>
<protein>
    <recommendedName>
        <fullName evidence="6">ABC-2 type transporter transmembrane domain-containing protein</fullName>
    </recommendedName>
</protein>
<reference evidence="8" key="1">
    <citation type="journal article" date="2019" name="Int. J. Syst. Evol. Microbiol.">
        <title>The Global Catalogue of Microorganisms (GCM) 10K type strain sequencing project: providing services to taxonomists for standard genome sequencing and annotation.</title>
        <authorList>
            <consortium name="The Broad Institute Genomics Platform"/>
            <consortium name="The Broad Institute Genome Sequencing Center for Infectious Disease"/>
            <person name="Wu L."/>
            <person name="Ma J."/>
        </authorList>
    </citation>
    <scope>NUCLEOTIDE SEQUENCE [LARGE SCALE GENOMIC DNA]</scope>
    <source>
        <strain evidence="8">JCM 17085</strain>
    </source>
</reference>
<evidence type="ECO:0000259" key="6">
    <source>
        <dbReference type="Pfam" id="PF12698"/>
    </source>
</evidence>
<evidence type="ECO:0000256" key="3">
    <source>
        <dbReference type="ARBA" id="ARBA00022989"/>
    </source>
</evidence>
<keyword evidence="4 5" id="KW-0472">Membrane</keyword>
<evidence type="ECO:0000313" key="8">
    <source>
        <dbReference type="Proteomes" id="UP001500841"/>
    </source>
</evidence>
<feature type="domain" description="ABC-2 type transporter transmembrane" evidence="6">
    <location>
        <begin position="58"/>
        <end position="240"/>
    </location>
</feature>
<evidence type="ECO:0000256" key="5">
    <source>
        <dbReference type="SAM" id="Phobius"/>
    </source>
</evidence>
<name>A0ABP7X450_9SPHI</name>
<feature type="transmembrane region" description="Helical" evidence="5">
    <location>
        <begin position="138"/>
        <end position="163"/>
    </location>
</feature>
<feature type="transmembrane region" description="Helical" evidence="5">
    <location>
        <begin position="100"/>
        <end position="126"/>
    </location>
</feature>
<dbReference type="PANTHER" id="PTHR43229">
    <property type="entry name" value="NODULATION PROTEIN J"/>
    <property type="match status" value="1"/>
</dbReference>
<feature type="transmembrane region" description="Helical" evidence="5">
    <location>
        <begin position="175"/>
        <end position="196"/>
    </location>
</feature>
<accession>A0ABP7X450</accession>
<evidence type="ECO:0000313" key="7">
    <source>
        <dbReference type="EMBL" id="GAA4104319.1"/>
    </source>
</evidence>
<dbReference type="Proteomes" id="UP001500841">
    <property type="component" value="Unassembled WGS sequence"/>
</dbReference>
<feature type="transmembrane region" description="Helical" evidence="5">
    <location>
        <begin position="33"/>
        <end position="51"/>
    </location>
</feature>
<feature type="transmembrane region" description="Helical" evidence="5">
    <location>
        <begin position="225"/>
        <end position="244"/>
    </location>
</feature>
<dbReference type="EMBL" id="BAABCV010000014">
    <property type="protein sequence ID" value="GAA4104319.1"/>
    <property type="molecule type" value="Genomic_DNA"/>
</dbReference>
<keyword evidence="3 5" id="KW-1133">Transmembrane helix</keyword>
<dbReference type="PANTHER" id="PTHR43229:SF6">
    <property type="entry name" value="ABC-TYPE MULTIDRUG TRANSPORT SYSTEM, PERMEASE COMPONENT"/>
    <property type="match status" value="1"/>
</dbReference>
<organism evidence="7 8">
    <name type="scientific">Mucilaginibacter panaciglaebae</name>
    <dbReference type="NCBI Taxonomy" id="502331"/>
    <lineage>
        <taxon>Bacteria</taxon>
        <taxon>Pseudomonadati</taxon>
        <taxon>Bacteroidota</taxon>
        <taxon>Sphingobacteriia</taxon>
        <taxon>Sphingobacteriales</taxon>
        <taxon>Sphingobacteriaceae</taxon>
        <taxon>Mucilaginibacter</taxon>
    </lineage>
</organism>
<dbReference type="InterPro" id="IPR013525">
    <property type="entry name" value="ABC2_TM"/>
</dbReference>
<dbReference type="RefSeq" id="WP_345106954.1">
    <property type="nucleotide sequence ID" value="NZ_BAABCV010000014.1"/>
</dbReference>
<sequence>MENNNINIPSTPTVLATLFKADVATQISNRRSVIITLLVPIMILISWKNFAQKIGGPYVLSSAIDIGLISIGLMGYSLSLARDRDKGIFQRLRVAPVPTWAIMFSRISIQLLMIMILNLVIFMVGMQVDKVTLPASGYIVAFFSAFIGGAVYLSLGQLIVGLVKNFETVNASVRLVYFLFIMIGMFGELGLLGDYIKDAIRWTPYGCVKIMLAASMEPDKWDKDATRAVLLSLGYIVVFAGIGINKFKWSTK</sequence>
<gene>
    <name evidence="7" type="ORF">GCM10022392_32350</name>
</gene>
<proteinExistence type="predicted"/>
<dbReference type="Pfam" id="PF12698">
    <property type="entry name" value="ABC2_membrane_3"/>
    <property type="match status" value="1"/>
</dbReference>
<dbReference type="InterPro" id="IPR051784">
    <property type="entry name" value="Nod_factor_ABC_transporter"/>
</dbReference>
<keyword evidence="2 5" id="KW-0812">Transmembrane</keyword>
<comment type="subcellular location">
    <subcellularLocation>
        <location evidence="1">Membrane</location>
        <topology evidence="1">Multi-pass membrane protein</topology>
    </subcellularLocation>
</comment>
<keyword evidence="8" id="KW-1185">Reference proteome</keyword>
<feature type="transmembrane region" description="Helical" evidence="5">
    <location>
        <begin position="57"/>
        <end position="79"/>
    </location>
</feature>
<evidence type="ECO:0000256" key="1">
    <source>
        <dbReference type="ARBA" id="ARBA00004141"/>
    </source>
</evidence>